<evidence type="ECO:0000313" key="3">
    <source>
        <dbReference type="Proteomes" id="UP001203207"/>
    </source>
</evidence>
<organism evidence="2 3">
    <name type="scientific">Natronocalculus amylovorans</name>
    <dbReference type="NCBI Taxonomy" id="2917812"/>
    <lineage>
        <taxon>Archaea</taxon>
        <taxon>Methanobacteriati</taxon>
        <taxon>Methanobacteriota</taxon>
        <taxon>Stenosarchaea group</taxon>
        <taxon>Halobacteria</taxon>
        <taxon>Halobacteriales</taxon>
        <taxon>Haloferacaceae</taxon>
        <taxon>Natronocalculus</taxon>
    </lineage>
</organism>
<gene>
    <name evidence="2" type="ORF">AArcSt2_12860</name>
</gene>
<feature type="compositionally biased region" description="Basic and acidic residues" evidence="1">
    <location>
        <begin position="155"/>
        <end position="173"/>
    </location>
</feature>
<dbReference type="RefSeq" id="WP_250585216.1">
    <property type="nucleotide sequence ID" value="NZ_JAKRVX010000006.1"/>
</dbReference>
<dbReference type="Proteomes" id="UP001203207">
    <property type="component" value="Unassembled WGS sequence"/>
</dbReference>
<dbReference type="InterPro" id="IPR058427">
    <property type="entry name" value="DUF8114"/>
</dbReference>
<feature type="compositionally biased region" description="Acidic residues" evidence="1">
    <location>
        <begin position="174"/>
        <end position="184"/>
    </location>
</feature>
<reference evidence="2" key="2">
    <citation type="submission" date="2022-02" db="EMBL/GenBank/DDBJ databases">
        <authorList>
            <person name="Elcheninov A.G."/>
            <person name="Sorokin D.Y."/>
            <person name="Kublanov I.V."/>
        </authorList>
    </citation>
    <scope>NUCLEOTIDE SEQUENCE</scope>
    <source>
        <strain evidence="2">AArc-St2</strain>
    </source>
</reference>
<evidence type="ECO:0000313" key="2">
    <source>
        <dbReference type="EMBL" id="MCL9817831.1"/>
    </source>
</evidence>
<name>A0AAE3FYV2_9EURY</name>
<accession>A0AAE3FYV2</accession>
<keyword evidence="3" id="KW-1185">Reference proteome</keyword>
<comment type="caution">
    <text evidence="2">The sequence shown here is derived from an EMBL/GenBank/DDBJ whole genome shotgun (WGS) entry which is preliminary data.</text>
</comment>
<reference evidence="2" key="1">
    <citation type="journal article" date="2022" name="Syst. Appl. Microbiol.">
        <title>Natronocalculus amylovorans gen. nov., sp. nov., and Natranaeroarchaeum aerophilus sp. nov., dominant culturable amylolytic natronoarchaea from hypersaline soda lakes in southwestern Siberia.</title>
        <authorList>
            <person name="Sorokin D.Y."/>
            <person name="Elcheninov A.G."/>
            <person name="Khizhniak T.V."/>
            <person name="Koenen M."/>
            <person name="Bale N.J."/>
            <person name="Damste J.S.S."/>
            <person name="Kublanov I.V."/>
        </authorList>
    </citation>
    <scope>NUCLEOTIDE SEQUENCE</scope>
    <source>
        <strain evidence="2">AArc-St2</strain>
    </source>
</reference>
<feature type="region of interest" description="Disordered" evidence="1">
    <location>
        <begin position="126"/>
        <end position="145"/>
    </location>
</feature>
<feature type="region of interest" description="Disordered" evidence="1">
    <location>
        <begin position="151"/>
        <end position="195"/>
    </location>
</feature>
<evidence type="ECO:0000256" key="1">
    <source>
        <dbReference type="SAM" id="MobiDB-lite"/>
    </source>
</evidence>
<proteinExistence type="predicted"/>
<dbReference type="EMBL" id="JAKRVX010000006">
    <property type="protein sequence ID" value="MCL9817831.1"/>
    <property type="molecule type" value="Genomic_DNA"/>
</dbReference>
<protein>
    <submittedName>
        <fullName evidence="2">Uncharacterized protein</fullName>
    </submittedName>
</protein>
<dbReference type="AlphaFoldDB" id="A0AAE3FYV2"/>
<sequence>MSKVSVGLRGWRFEESEIFAEDGTFKPLEEIPLDPRQRLVRLTTLMDKPCDACYLEHGNENIRRCREAAIVYGEPMGEVILCAQHEPDFMYWYQHEDGSQFRGEEEFADAFHEWYAAGNRSPAEYGTVEHVDTDPDDLPTPPGPEEIYAELQEDYEPRRIDLRQYDDEPKGDECEPLTDEDLDGLDLGTQYPSKK</sequence>
<dbReference type="Pfam" id="PF26419">
    <property type="entry name" value="DUF8114"/>
    <property type="match status" value="1"/>
</dbReference>